<evidence type="ECO:0000259" key="1">
    <source>
        <dbReference type="Pfam" id="PF00004"/>
    </source>
</evidence>
<dbReference type="Pfam" id="PF00004">
    <property type="entry name" value="AAA"/>
    <property type="match status" value="1"/>
</dbReference>
<name>A0A3B7MD03_9CYAN</name>
<dbReference type="AlphaFoldDB" id="A0A3B7MD03"/>
<dbReference type="GO" id="GO:0016887">
    <property type="term" value="F:ATP hydrolysis activity"/>
    <property type="evidence" value="ECO:0007669"/>
    <property type="project" value="InterPro"/>
</dbReference>
<organism evidence="2 3">
    <name type="scientific">Thermosynechococcus sichuanensis E542</name>
    <dbReference type="NCBI Taxonomy" id="2016101"/>
    <lineage>
        <taxon>Bacteria</taxon>
        <taxon>Bacillati</taxon>
        <taxon>Cyanobacteriota</taxon>
        <taxon>Cyanophyceae</taxon>
        <taxon>Acaryochloridales</taxon>
        <taxon>Thermosynechococcaceae</taxon>
        <taxon>Thermosynechococcus</taxon>
        <taxon>Thermosynechococcus sichuanensis</taxon>
    </lineage>
</organism>
<gene>
    <name evidence="2" type="ORF">D3A95_01170</name>
</gene>
<dbReference type="GO" id="GO:0005524">
    <property type="term" value="F:ATP binding"/>
    <property type="evidence" value="ECO:0007669"/>
    <property type="project" value="InterPro"/>
</dbReference>
<feature type="domain" description="ATPase AAA-type core" evidence="1">
    <location>
        <begin position="24"/>
        <end position="102"/>
    </location>
</feature>
<dbReference type="RefSeq" id="WP_181495621.1">
    <property type="nucleotide sequence ID" value="NZ_CP032152.1"/>
</dbReference>
<dbReference type="InterPro" id="IPR003959">
    <property type="entry name" value="ATPase_AAA_core"/>
</dbReference>
<accession>A0A3B7MD03</accession>
<dbReference type="Gene3D" id="3.40.50.300">
    <property type="entry name" value="P-loop containing nucleotide triphosphate hydrolases"/>
    <property type="match status" value="1"/>
</dbReference>
<reference evidence="3" key="1">
    <citation type="submission" date="2018-09" db="EMBL/GenBank/DDBJ databases">
        <title>Complete genome sequence of thermophilic cyanobacteria strain Thermosynechococcus elongatus PKUAC-SCTE542.</title>
        <authorList>
            <person name="Liang Y."/>
            <person name="Tang J."/>
            <person name="Daroch M."/>
        </authorList>
    </citation>
    <scope>NUCLEOTIDE SEQUENCE [LARGE SCALE GENOMIC DNA]</scope>
    <source>
        <strain evidence="3">E542</strain>
    </source>
</reference>
<protein>
    <submittedName>
        <fullName evidence="2">MoxR family ATPase</fullName>
    </submittedName>
</protein>
<evidence type="ECO:0000313" key="3">
    <source>
        <dbReference type="Proteomes" id="UP000261812"/>
    </source>
</evidence>
<evidence type="ECO:0000313" key="2">
    <source>
        <dbReference type="EMBL" id="AXY67281.1"/>
    </source>
</evidence>
<dbReference type="CDD" id="cd00009">
    <property type="entry name" value="AAA"/>
    <property type="match status" value="1"/>
</dbReference>
<dbReference type="EMBL" id="CP032152">
    <property type="protein sequence ID" value="AXY67281.1"/>
    <property type="molecule type" value="Genomic_DNA"/>
</dbReference>
<sequence length="346" mass="38917">MTPAELEQFLNSLVEHQLEDMSLMIWGPPGIGKSSIVAQTAKKYGLDFIDLRLSQLAPTDLRGLPVALPKSSREKTEGISVWYPPEFLPRNGKGILFLDELNMAPPALQGVAQQLILDRQVGSYRVPQGWYIWAAGNRKEDRAAVYEMPAPLANRFIHLEVEVNFDNFKAYGLQQGLHEHLLAFLSFRPELLHKFCPTASAWPSPRSWFMASRLYQAGLSIAPAVGEGVAAEFNAYVKIYESLPDLEAILIGQGASIPFPQEPSLRYAVSIGLAVRLKTAEEALNAFDWMEKKAPAEWVRLYAVDMLRQIENKQLMGRLVMLLKQQPTSGLQKYLQEFKTIIMTML</sequence>
<dbReference type="Proteomes" id="UP000261812">
    <property type="component" value="Chromosome"/>
</dbReference>
<dbReference type="SUPFAM" id="SSF52540">
    <property type="entry name" value="P-loop containing nucleoside triphosphate hydrolases"/>
    <property type="match status" value="1"/>
</dbReference>
<dbReference type="KEGG" id="tsq:D3A95_01170"/>
<dbReference type="InterPro" id="IPR027417">
    <property type="entry name" value="P-loop_NTPase"/>
</dbReference>
<proteinExistence type="predicted"/>
<keyword evidence="3" id="KW-1185">Reference proteome</keyword>